<gene>
    <name evidence="1" type="ORF">LCPAC404_02900</name>
</gene>
<sequence>MDQAKEALNQAIKECNKEKIEKLVCEHRIGIWSLHIRTALNSGGFDFATFVMNFVPEYRRDNCKNDLAIILLNSSMLEKAIESNLAKVSTALVDTAAEENLDLLKRLLKLTTPCIENTHKLDEGGMRKLCECVWVSSEAIKNAAKSGKKDILLHLKEIGAPIDFGAIFAVIAKDNLAMFKLMEKHFPHRVKFDYLARYRWKSTFPSTFECFKYFHASGHMPTYSVYQSAMKCEPNNHKLLDWLKDVECPGTFEVHDIPKDFEYRIEYNLNPGDFPWLIKLFQSDDIPEAKIDNGILMTSLLGNSLAIIDILPDLISYEPLWKSGCAVKLFNFIGATEPNRATIEVIIEALSELSLDRCRVMIHELHLNDHAFASLYLRIIDEDEDDKQAYFVKIKTIVKEMREKVHWGYAFLRDLNRWIESEGSYCVGEIIDEVNSLWKKYEDVIPELAKESNKVKWKEIYDEREPWKDDVHEFLYDLKLW</sequence>
<evidence type="ECO:0000313" key="1">
    <source>
        <dbReference type="EMBL" id="QBK93586.1"/>
    </source>
</evidence>
<protein>
    <submittedName>
        <fullName evidence="1">Uncharacterized protein</fullName>
    </submittedName>
</protein>
<proteinExistence type="predicted"/>
<organism evidence="1">
    <name type="scientific">Pithovirus LCPAC404</name>
    <dbReference type="NCBI Taxonomy" id="2506597"/>
    <lineage>
        <taxon>Viruses</taxon>
        <taxon>Pithoviruses</taxon>
    </lineage>
</organism>
<accession>A0A481ZD52</accession>
<reference evidence="1" key="1">
    <citation type="journal article" date="2019" name="MBio">
        <title>Virus Genomes from Deep Sea Sediments Expand the Ocean Megavirome and Support Independent Origins of Viral Gigantism.</title>
        <authorList>
            <person name="Backstrom D."/>
            <person name="Yutin N."/>
            <person name="Jorgensen S.L."/>
            <person name="Dharamshi J."/>
            <person name="Homa F."/>
            <person name="Zaremba-Niedwiedzka K."/>
            <person name="Spang A."/>
            <person name="Wolf Y.I."/>
            <person name="Koonin E.V."/>
            <person name="Ettema T.J."/>
        </authorList>
    </citation>
    <scope>NUCLEOTIDE SEQUENCE</scope>
</reference>
<dbReference type="EMBL" id="MK500599">
    <property type="protein sequence ID" value="QBK93586.1"/>
    <property type="molecule type" value="Genomic_DNA"/>
</dbReference>
<name>A0A481ZD52_9VIRU</name>